<organism evidence="3 4">
    <name type="scientific">Paracoccus pacificus</name>
    <dbReference type="NCBI Taxonomy" id="1463598"/>
    <lineage>
        <taxon>Bacteria</taxon>
        <taxon>Pseudomonadati</taxon>
        <taxon>Pseudomonadota</taxon>
        <taxon>Alphaproteobacteria</taxon>
        <taxon>Rhodobacterales</taxon>
        <taxon>Paracoccaceae</taxon>
        <taxon>Paracoccus</taxon>
    </lineage>
</organism>
<dbReference type="Pfam" id="PF04314">
    <property type="entry name" value="PCuAC"/>
    <property type="match status" value="1"/>
</dbReference>
<dbReference type="Gene3D" id="2.60.40.1890">
    <property type="entry name" value="PCu(A)C copper chaperone"/>
    <property type="match status" value="1"/>
</dbReference>
<dbReference type="PANTHER" id="PTHR36302:SF1">
    <property type="entry name" value="COPPER CHAPERONE PCU(A)C"/>
    <property type="match status" value="1"/>
</dbReference>
<feature type="signal peptide" evidence="2">
    <location>
        <begin position="1"/>
        <end position="20"/>
    </location>
</feature>
<comment type="caution">
    <text evidence="3">The sequence shown here is derived from an EMBL/GenBank/DDBJ whole genome shotgun (WGS) entry which is preliminary data.</text>
</comment>
<feature type="chain" id="PRO_5046282574" evidence="2">
    <location>
        <begin position="21"/>
        <end position="166"/>
    </location>
</feature>
<keyword evidence="4" id="KW-1185">Reference proteome</keyword>
<protein>
    <submittedName>
        <fullName evidence="3">Copper chaperone PCu(A)C</fullName>
    </submittedName>
</protein>
<dbReference type="InterPro" id="IPR007410">
    <property type="entry name" value="LpqE-like"/>
</dbReference>
<feature type="region of interest" description="Disordered" evidence="1">
    <location>
        <begin position="142"/>
        <end position="166"/>
    </location>
</feature>
<dbReference type="Proteomes" id="UP001597213">
    <property type="component" value="Unassembled WGS sequence"/>
</dbReference>
<accession>A0ABW4R830</accession>
<dbReference type="InterPro" id="IPR058248">
    <property type="entry name" value="Lxx211020-like"/>
</dbReference>
<dbReference type="PANTHER" id="PTHR36302">
    <property type="entry name" value="BLR7088 PROTEIN"/>
    <property type="match status" value="1"/>
</dbReference>
<dbReference type="SUPFAM" id="SSF110087">
    <property type="entry name" value="DR1885-like metal-binding protein"/>
    <property type="match status" value="1"/>
</dbReference>
<dbReference type="InterPro" id="IPR036182">
    <property type="entry name" value="PCuAC_sf"/>
</dbReference>
<evidence type="ECO:0000256" key="2">
    <source>
        <dbReference type="SAM" id="SignalP"/>
    </source>
</evidence>
<keyword evidence="2" id="KW-0732">Signal</keyword>
<dbReference type="RefSeq" id="WP_379142711.1">
    <property type="nucleotide sequence ID" value="NZ_JBHUEN010000031.1"/>
</dbReference>
<dbReference type="EMBL" id="JBHUEN010000031">
    <property type="protein sequence ID" value="MFD1882241.1"/>
    <property type="molecule type" value="Genomic_DNA"/>
</dbReference>
<gene>
    <name evidence="3" type="ORF">ACFSCT_11005</name>
</gene>
<evidence type="ECO:0000313" key="3">
    <source>
        <dbReference type="EMBL" id="MFD1882241.1"/>
    </source>
</evidence>
<name>A0ABW4R830_9RHOB</name>
<evidence type="ECO:0000313" key="4">
    <source>
        <dbReference type="Proteomes" id="UP001597213"/>
    </source>
</evidence>
<reference evidence="4" key="1">
    <citation type="journal article" date="2019" name="Int. J. Syst. Evol. Microbiol.">
        <title>The Global Catalogue of Microorganisms (GCM) 10K type strain sequencing project: providing services to taxonomists for standard genome sequencing and annotation.</title>
        <authorList>
            <consortium name="The Broad Institute Genomics Platform"/>
            <consortium name="The Broad Institute Genome Sequencing Center for Infectious Disease"/>
            <person name="Wu L."/>
            <person name="Ma J."/>
        </authorList>
    </citation>
    <scope>NUCLEOTIDE SEQUENCE [LARGE SCALE GENOMIC DNA]</scope>
    <source>
        <strain evidence="4">CCUG 56029</strain>
    </source>
</reference>
<evidence type="ECO:0000256" key="1">
    <source>
        <dbReference type="SAM" id="MobiDB-lite"/>
    </source>
</evidence>
<sequence length="166" mass="17314">MKRMLFIAACAALTPMAALAHDGLKIDDPYARVTGAKATSGAAFMNIENHKSVACTLSGVSTDVAERAELHTSTTDANGVTKMVKIENGIEIPANGAHPLTRGGDHLMLMGLKKPLADGDKFAVSFDFGECGKLDAEIPVDSARKPDAGAAGGEKVDHQMHMPAAQ</sequence>
<proteinExistence type="predicted"/>